<dbReference type="EMBL" id="AP014648">
    <property type="protein sequence ID" value="BAQ16718.1"/>
    <property type="molecule type" value="Genomic_DNA"/>
</dbReference>
<reference evidence="1 2" key="1">
    <citation type="submission" date="2014-09" db="EMBL/GenBank/DDBJ databases">
        <title>Genome sequencing of Methyloceanibacter caenitepidi Gela4.</title>
        <authorList>
            <person name="Takeuchi M."/>
            <person name="Susumu S."/>
            <person name="Kamagata Y."/>
            <person name="Oshima K."/>
            <person name="Hattori M."/>
            <person name="Iwasaki W."/>
        </authorList>
    </citation>
    <scope>NUCLEOTIDE SEQUENCE [LARGE SCALE GENOMIC DNA]</scope>
    <source>
        <strain evidence="1 2">Gela4</strain>
    </source>
</reference>
<evidence type="ECO:0000313" key="1">
    <source>
        <dbReference type="EMBL" id="BAQ16718.1"/>
    </source>
</evidence>
<sequence length="44" mass="4858">MMFSIEGCHSREQRLQFIWARGQAIRNAPAAAHNIACVEADASV</sequence>
<proteinExistence type="predicted"/>
<evidence type="ECO:0000313" key="2">
    <source>
        <dbReference type="Proteomes" id="UP000031643"/>
    </source>
</evidence>
<organism evidence="1 2">
    <name type="scientific">Methyloceanibacter caenitepidi</name>
    <dbReference type="NCBI Taxonomy" id="1384459"/>
    <lineage>
        <taxon>Bacteria</taxon>
        <taxon>Pseudomonadati</taxon>
        <taxon>Pseudomonadota</taxon>
        <taxon>Alphaproteobacteria</taxon>
        <taxon>Hyphomicrobiales</taxon>
        <taxon>Hyphomicrobiaceae</taxon>
        <taxon>Methyloceanibacter</taxon>
    </lineage>
</organism>
<protein>
    <submittedName>
        <fullName evidence="1">Uncharacterized protein</fullName>
    </submittedName>
</protein>
<dbReference type="HOGENOM" id="CLU_3218481_0_0_5"/>
<accession>A0A0A8K175</accession>
<dbReference type="Proteomes" id="UP000031643">
    <property type="component" value="Chromosome"/>
</dbReference>
<gene>
    <name evidence="1" type="ORF">GL4_1260</name>
</gene>
<name>A0A0A8K175_9HYPH</name>
<dbReference type="AlphaFoldDB" id="A0A0A8K175"/>
<keyword evidence="2" id="KW-1185">Reference proteome</keyword>
<dbReference type="KEGG" id="mcg:GL4_1260"/>